<reference evidence="3" key="1">
    <citation type="journal article" date="2010" name="Genome Res.">
        <title>Population genomic sequencing of Coccidioides fungi reveals recent hybridization and transposon control.</title>
        <authorList>
            <person name="Neafsey D.E."/>
            <person name="Barker B.M."/>
            <person name="Sharpton T.J."/>
            <person name="Stajich J.E."/>
            <person name="Park D.J."/>
            <person name="Whiston E."/>
            <person name="Hung C.-Y."/>
            <person name="McMahan C."/>
            <person name="White J."/>
            <person name="Sykes S."/>
            <person name="Heiman D."/>
            <person name="Young S."/>
            <person name="Zeng Q."/>
            <person name="Abouelleil A."/>
            <person name="Aftuck L."/>
            <person name="Bessette D."/>
            <person name="Brown A."/>
            <person name="FitzGerald M."/>
            <person name="Lui A."/>
            <person name="Macdonald J.P."/>
            <person name="Priest M."/>
            <person name="Orbach M.J."/>
            <person name="Galgiani J.N."/>
            <person name="Kirkland T.N."/>
            <person name="Cole G.T."/>
            <person name="Birren B.W."/>
            <person name="Henn M.R."/>
            <person name="Taylor J.W."/>
            <person name="Rounsley S.D."/>
        </authorList>
    </citation>
    <scope>NUCLEOTIDE SEQUENCE [LARGE SCALE GENOMIC DNA]</scope>
    <source>
        <strain evidence="3">RMSCC 757 / Silveira</strain>
    </source>
</reference>
<dbReference type="AlphaFoldDB" id="E9D302"/>
<name>E9D302_COCPS</name>
<evidence type="ECO:0000313" key="2">
    <source>
        <dbReference type="EMBL" id="EFW18997.1"/>
    </source>
</evidence>
<dbReference type="Proteomes" id="UP000002497">
    <property type="component" value="Unassembled WGS sequence"/>
</dbReference>
<feature type="region of interest" description="Disordered" evidence="1">
    <location>
        <begin position="120"/>
        <end position="157"/>
    </location>
</feature>
<feature type="compositionally biased region" description="Low complexity" evidence="1">
    <location>
        <begin position="125"/>
        <end position="136"/>
    </location>
</feature>
<sequence length="157" mass="17776">MPLERLAVTLELITFLGLSSKEKRPNLKFKELVIRSLQKKEQSQALVDGDKAKDSQRATTLSQFLSSICNEITHQCPYSTPRSPGMENPAKPVCGYRRDTHHNLSLQSKLEISIKEAVEFSPRTQSGGSAQMGGSMDRFQRTRLRTEYGTEKFMPDR</sequence>
<organism evidence="3">
    <name type="scientific">Coccidioides posadasii (strain RMSCC 757 / Silveira)</name>
    <name type="common">Valley fever fungus</name>
    <dbReference type="NCBI Taxonomy" id="443226"/>
    <lineage>
        <taxon>Eukaryota</taxon>
        <taxon>Fungi</taxon>
        <taxon>Dikarya</taxon>
        <taxon>Ascomycota</taxon>
        <taxon>Pezizomycotina</taxon>
        <taxon>Eurotiomycetes</taxon>
        <taxon>Eurotiomycetidae</taxon>
        <taxon>Onygenales</taxon>
        <taxon>Onygenaceae</taxon>
        <taxon>Coccidioides</taxon>
    </lineage>
</organism>
<feature type="compositionally biased region" description="Basic and acidic residues" evidence="1">
    <location>
        <begin position="138"/>
        <end position="157"/>
    </location>
</feature>
<dbReference type="STRING" id="443226.E9D302"/>
<gene>
    <name evidence="2" type="ORF">CPSG_04543</name>
</gene>
<dbReference type="EMBL" id="GL636491">
    <property type="protein sequence ID" value="EFW18997.1"/>
    <property type="molecule type" value="Genomic_DNA"/>
</dbReference>
<accession>E9D302</accession>
<dbReference type="OMA" id="YRRDTHH"/>
<proteinExistence type="predicted"/>
<dbReference type="VEuPathDB" id="FungiDB:CPSG_04543"/>
<evidence type="ECO:0000313" key="3">
    <source>
        <dbReference type="Proteomes" id="UP000002497"/>
    </source>
</evidence>
<keyword evidence="3" id="KW-1185">Reference proteome</keyword>
<evidence type="ECO:0000256" key="1">
    <source>
        <dbReference type="SAM" id="MobiDB-lite"/>
    </source>
</evidence>
<dbReference type="HOGENOM" id="CLU_1677723_0_0_1"/>
<protein>
    <submittedName>
        <fullName evidence="2">Uncharacterized protein</fullName>
    </submittedName>
</protein>
<reference evidence="3" key="2">
    <citation type="submission" date="2010-03" db="EMBL/GenBank/DDBJ databases">
        <title>The genome sequence of Coccidioides posadasii strain Silveira.</title>
        <authorList>
            <consortium name="The Broad Institute Genome Sequencing Center for Infectious Disease"/>
            <person name="Neafsey D."/>
            <person name="Orbach M."/>
            <person name="Henn M.R."/>
            <person name="Cole G.T."/>
            <person name="Galgiani J."/>
            <person name="Gardner M.J."/>
            <person name="Kirkland T.N."/>
            <person name="Taylor J.W."/>
            <person name="Young S.K."/>
            <person name="Zeng Q."/>
            <person name="Koehrsen M."/>
            <person name="Alvarado L."/>
            <person name="Berlin A."/>
            <person name="Borenstein D."/>
            <person name="Chapman S.B."/>
            <person name="Chen Z."/>
            <person name="Engels R."/>
            <person name="Freedman E."/>
            <person name="Gellesch M."/>
            <person name="Goldberg J."/>
            <person name="Griggs A."/>
            <person name="Gujja S."/>
            <person name="Heilman E."/>
            <person name="Heiman D."/>
            <person name="Howarth C."/>
            <person name="Jen D."/>
            <person name="Larson L."/>
            <person name="Mehta T."/>
            <person name="Neiman D."/>
            <person name="Park D."/>
            <person name="Pearson M."/>
            <person name="Richards J."/>
            <person name="Roberts A."/>
            <person name="Saif S."/>
            <person name="Shea T."/>
            <person name="Shenoy N."/>
            <person name="Sisk P."/>
            <person name="Stolte C."/>
            <person name="Sykes S."/>
            <person name="Walk T."/>
            <person name="White J."/>
            <person name="Yandava C."/>
            <person name="Haas B."/>
            <person name="Nusbaum C."/>
            <person name="Birren B."/>
        </authorList>
    </citation>
    <scope>NUCLEOTIDE SEQUENCE [LARGE SCALE GENOMIC DNA]</scope>
    <source>
        <strain evidence="3">RMSCC 757 / Silveira</strain>
    </source>
</reference>